<dbReference type="RefSeq" id="WP_189001383.1">
    <property type="nucleotide sequence ID" value="NZ_BMOD01000003.1"/>
</dbReference>
<dbReference type="EMBL" id="BMOD01000003">
    <property type="protein sequence ID" value="GGJ27529.1"/>
    <property type="molecule type" value="Genomic_DNA"/>
</dbReference>
<dbReference type="InterPro" id="IPR016215">
    <property type="entry name" value="NTA_MOA"/>
</dbReference>
<keyword evidence="3" id="KW-0560">Oxidoreductase</keyword>
<gene>
    <name evidence="7" type="ORF">GCM10008938_12050</name>
</gene>
<accession>A0ABQ2CXR4</accession>
<feature type="domain" description="Luciferase-like" evidence="6">
    <location>
        <begin position="26"/>
        <end position="394"/>
    </location>
</feature>
<organism evidence="7 8">
    <name type="scientific">Deinococcus roseus</name>
    <dbReference type="NCBI Taxonomy" id="392414"/>
    <lineage>
        <taxon>Bacteria</taxon>
        <taxon>Thermotogati</taxon>
        <taxon>Deinococcota</taxon>
        <taxon>Deinococci</taxon>
        <taxon>Deinococcales</taxon>
        <taxon>Deinococcaceae</taxon>
        <taxon>Deinococcus</taxon>
    </lineage>
</organism>
<keyword evidence="2" id="KW-0288">FMN</keyword>
<dbReference type="InterPro" id="IPR036661">
    <property type="entry name" value="Luciferase-like_sf"/>
</dbReference>
<proteinExistence type="inferred from homology"/>
<dbReference type="InterPro" id="IPR051260">
    <property type="entry name" value="Diverse_substr_monoxygenases"/>
</dbReference>
<dbReference type="Pfam" id="PF00296">
    <property type="entry name" value="Bac_luciferase"/>
    <property type="match status" value="1"/>
</dbReference>
<dbReference type="InterPro" id="IPR011251">
    <property type="entry name" value="Luciferase-like_dom"/>
</dbReference>
<dbReference type="Proteomes" id="UP000632222">
    <property type="component" value="Unassembled WGS sequence"/>
</dbReference>
<keyword evidence="8" id="KW-1185">Reference proteome</keyword>
<dbReference type="GO" id="GO:0004497">
    <property type="term" value="F:monooxygenase activity"/>
    <property type="evidence" value="ECO:0007669"/>
    <property type="project" value="UniProtKB-KW"/>
</dbReference>
<sequence length="460" mass="51421">MSHHTPSDSKKQIKLGAFLMTDGHHIAAWRHPEANPYAHVSFEHFKELAQKAEAARFDTIFFADSAAAWIDDDGVFSHTSRGAHFEPLTLLSALATVTSNIGLIATQTTTYNEPYHLARKFASLDQISGGRAGWNLVTSANGREAFNFNRDSHVVFEERYDRAHEFAEVVTGLWDSWEDDAFIRDKESGVFSDPEKAHVLGHVGKHFKVRGPLNVARSPQGRPVIVQAGSSEEGKELAAATAEVVFTAQQTLKDAQNFYNDLKGRLAKYGRSEDDLKIMPGVLPYVGRTAQEARDKFDLIQSLVLPKLGLSQLSSLLGFDLSGYDVEGPVPELPLTNNNRSRQALLVEQARRDNLTIRDLYLSVTGGRGHWQLIGTPEQIADELEERFLNRGADGFNVMGPVLPAGLDDFIELVVPELRRRGLFRHEYEGKTLRENLGLKRPENTFRIKARQNREPVLVK</sequence>
<evidence type="ECO:0000256" key="1">
    <source>
        <dbReference type="ARBA" id="ARBA00022630"/>
    </source>
</evidence>
<protein>
    <submittedName>
        <fullName evidence="7">Monooxygenase</fullName>
    </submittedName>
</protein>
<dbReference type="Gene3D" id="3.20.20.30">
    <property type="entry name" value="Luciferase-like domain"/>
    <property type="match status" value="1"/>
</dbReference>
<comment type="caution">
    <text evidence="7">The sequence shown here is derived from an EMBL/GenBank/DDBJ whole genome shotgun (WGS) entry which is preliminary data.</text>
</comment>
<dbReference type="PANTHER" id="PTHR30011">
    <property type="entry name" value="ALKANESULFONATE MONOOXYGENASE-RELATED"/>
    <property type="match status" value="1"/>
</dbReference>
<reference evidence="8" key="1">
    <citation type="journal article" date="2019" name="Int. J. Syst. Evol. Microbiol.">
        <title>The Global Catalogue of Microorganisms (GCM) 10K type strain sequencing project: providing services to taxonomists for standard genome sequencing and annotation.</title>
        <authorList>
            <consortium name="The Broad Institute Genomics Platform"/>
            <consortium name="The Broad Institute Genome Sequencing Center for Infectious Disease"/>
            <person name="Wu L."/>
            <person name="Ma J."/>
        </authorList>
    </citation>
    <scope>NUCLEOTIDE SEQUENCE [LARGE SCALE GENOMIC DNA]</scope>
    <source>
        <strain evidence="8">JCM 14370</strain>
    </source>
</reference>
<evidence type="ECO:0000313" key="7">
    <source>
        <dbReference type="EMBL" id="GGJ27529.1"/>
    </source>
</evidence>
<evidence type="ECO:0000256" key="5">
    <source>
        <dbReference type="ARBA" id="ARBA00033748"/>
    </source>
</evidence>
<keyword evidence="4 7" id="KW-0503">Monooxygenase</keyword>
<dbReference type="CDD" id="cd01095">
    <property type="entry name" value="Nitrilotriacetate_monoxgenase"/>
    <property type="match status" value="1"/>
</dbReference>
<evidence type="ECO:0000256" key="3">
    <source>
        <dbReference type="ARBA" id="ARBA00023002"/>
    </source>
</evidence>
<dbReference type="SUPFAM" id="SSF51679">
    <property type="entry name" value="Bacterial luciferase-like"/>
    <property type="match status" value="1"/>
</dbReference>
<evidence type="ECO:0000256" key="2">
    <source>
        <dbReference type="ARBA" id="ARBA00022643"/>
    </source>
</evidence>
<evidence type="ECO:0000259" key="6">
    <source>
        <dbReference type="Pfam" id="PF00296"/>
    </source>
</evidence>
<dbReference type="PANTHER" id="PTHR30011:SF16">
    <property type="entry name" value="C2H2 FINGER DOMAIN TRANSCRIPTION FACTOR (EUROFUNG)-RELATED"/>
    <property type="match status" value="1"/>
</dbReference>
<dbReference type="NCBIfam" id="TIGR03860">
    <property type="entry name" value="FMN_nitrolo"/>
    <property type="match status" value="1"/>
</dbReference>
<keyword evidence="1" id="KW-0285">Flavoprotein</keyword>
<evidence type="ECO:0000313" key="8">
    <source>
        <dbReference type="Proteomes" id="UP000632222"/>
    </source>
</evidence>
<name>A0ABQ2CXR4_9DEIO</name>
<evidence type="ECO:0000256" key="4">
    <source>
        <dbReference type="ARBA" id="ARBA00023033"/>
    </source>
</evidence>
<comment type="similarity">
    <text evidence="5">Belongs to the NtaA/SnaA/DszA monooxygenase family.</text>
</comment>
<dbReference type="PIRSF" id="PIRSF000337">
    <property type="entry name" value="NTA_MOA"/>
    <property type="match status" value="1"/>
</dbReference>